<gene>
    <name evidence="1" type="ORF">O181_118267</name>
</gene>
<accession>A0A9Q3KEZ8</accession>
<comment type="caution">
    <text evidence="1">The sequence shown here is derived from an EMBL/GenBank/DDBJ whole genome shotgun (WGS) entry which is preliminary data.</text>
</comment>
<proteinExistence type="predicted"/>
<reference evidence="1" key="1">
    <citation type="submission" date="2021-03" db="EMBL/GenBank/DDBJ databases">
        <title>Draft genome sequence of rust myrtle Austropuccinia psidii MF-1, a brazilian biotype.</title>
        <authorList>
            <person name="Quecine M.C."/>
            <person name="Pachon D.M.R."/>
            <person name="Bonatelli M.L."/>
            <person name="Correr F.H."/>
            <person name="Franceschini L.M."/>
            <person name="Leite T.F."/>
            <person name="Margarido G.R.A."/>
            <person name="Almeida C.A."/>
            <person name="Ferrarezi J.A."/>
            <person name="Labate C.A."/>
        </authorList>
    </citation>
    <scope>NUCLEOTIDE SEQUENCE</scope>
    <source>
        <strain evidence="1">MF-1</strain>
    </source>
</reference>
<sequence>MHNSNTTPLVPENKILTLKGVKPGMEKIARGIINSNNFFIKYILALLAKIGIQKWAPDLNDSDASLYNEACRISAIQTFCQIPAGGAYEYMNVNLKFLDKLQLLESTYNHIVYFTLAK</sequence>
<dbReference type="AlphaFoldDB" id="A0A9Q3KEZ8"/>
<dbReference type="EMBL" id="AVOT02103015">
    <property type="protein sequence ID" value="MBW0578552.1"/>
    <property type="molecule type" value="Genomic_DNA"/>
</dbReference>
<dbReference type="Proteomes" id="UP000765509">
    <property type="component" value="Unassembled WGS sequence"/>
</dbReference>
<protein>
    <submittedName>
        <fullName evidence="1">Uncharacterized protein</fullName>
    </submittedName>
</protein>
<keyword evidence="2" id="KW-1185">Reference proteome</keyword>
<name>A0A9Q3KEZ8_9BASI</name>
<evidence type="ECO:0000313" key="2">
    <source>
        <dbReference type="Proteomes" id="UP000765509"/>
    </source>
</evidence>
<evidence type="ECO:0000313" key="1">
    <source>
        <dbReference type="EMBL" id="MBW0578552.1"/>
    </source>
</evidence>
<dbReference type="OrthoDB" id="2507590at2759"/>
<organism evidence="1 2">
    <name type="scientific">Austropuccinia psidii MF-1</name>
    <dbReference type="NCBI Taxonomy" id="1389203"/>
    <lineage>
        <taxon>Eukaryota</taxon>
        <taxon>Fungi</taxon>
        <taxon>Dikarya</taxon>
        <taxon>Basidiomycota</taxon>
        <taxon>Pucciniomycotina</taxon>
        <taxon>Pucciniomycetes</taxon>
        <taxon>Pucciniales</taxon>
        <taxon>Sphaerophragmiaceae</taxon>
        <taxon>Austropuccinia</taxon>
    </lineage>
</organism>